<dbReference type="InterPro" id="IPR006140">
    <property type="entry name" value="D-isomer_DH_NAD-bd"/>
</dbReference>
<dbReference type="InterPro" id="IPR006139">
    <property type="entry name" value="D-isomer_2_OHA_DH_cat_dom"/>
</dbReference>
<evidence type="ECO:0000259" key="5">
    <source>
        <dbReference type="Pfam" id="PF02826"/>
    </source>
</evidence>
<keyword evidence="2" id="KW-0520">NAD</keyword>
<comment type="similarity">
    <text evidence="3">Belongs to the D-isomer specific 2-hydroxyacid dehydrogenase family.</text>
</comment>
<dbReference type="Proteomes" id="UP001597302">
    <property type="component" value="Unassembled WGS sequence"/>
</dbReference>
<dbReference type="InterPro" id="IPR036291">
    <property type="entry name" value="NAD(P)-bd_dom_sf"/>
</dbReference>
<gene>
    <name evidence="6" type="ORF">ACFQ5P_08055</name>
</gene>
<evidence type="ECO:0000259" key="4">
    <source>
        <dbReference type="Pfam" id="PF00389"/>
    </source>
</evidence>
<dbReference type="InterPro" id="IPR050223">
    <property type="entry name" value="D-isomer_2-hydroxyacid_DH"/>
</dbReference>
<dbReference type="PANTHER" id="PTHR10996:SF178">
    <property type="entry name" value="2-HYDROXYACID DEHYDROGENASE YGL185C-RELATED"/>
    <property type="match status" value="1"/>
</dbReference>
<dbReference type="CDD" id="cd12156">
    <property type="entry name" value="HPPR"/>
    <property type="match status" value="1"/>
</dbReference>
<accession>A0ABW4DY77</accession>
<evidence type="ECO:0000313" key="6">
    <source>
        <dbReference type="EMBL" id="MFD1481245.1"/>
    </source>
</evidence>
<keyword evidence="1 3" id="KW-0560">Oxidoreductase</keyword>
<dbReference type="Pfam" id="PF00389">
    <property type="entry name" value="2-Hacid_dh"/>
    <property type="match status" value="1"/>
</dbReference>
<proteinExistence type="inferred from homology"/>
<dbReference type="RefSeq" id="WP_131578186.1">
    <property type="nucleotide sequence ID" value="NZ_CBCSAJ010000019.1"/>
</dbReference>
<keyword evidence="7" id="KW-1185">Reference proteome</keyword>
<comment type="caution">
    <text evidence="6">The sequence shown here is derived from an EMBL/GenBank/DDBJ whole genome shotgun (WGS) entry which is preliminary data.</text>
</comment>
<name>A0ABW4DY77_9RHOB</name>
<organism evidence="6 7">
    <name type="scientific">Paracoccus nototheniae</name>
    <dbReference type="NCBI Taxonomy" id="2489002"/>
    <lineage>
        <taxon>Bacteria</taxon>
        <taxon>Pseudomonadati</taxon>
        <taxon>Pseudomonadota</taxon>
        <taxon>Alphaproteobacteria</taxon>
        <taxon>Rhodobacterales</taxon>
        <taxon>Paracoccaceae</taxon>
        <taxon>Paracoccus</taxon>
    </lineage>
</organism>
<evidence type="ECO:0000313" key="7">
    <source>
        <dbReference type="Proteomes" id="UP001597302"/>
    </source>
</evidence>
<reference evidence="7" key="1">
    <citation type="journal article" date="2019" name="Int. J. Syst. Evol. Microbiol.">
        <title>The Global Catalogue of Microorganisms (GCM) 10K type strain sequencing project: providing services to taxonomists for standard genome sequencing and annotation.</title>
        <authorList>
            <consortium name="The Broad Institute Genomics Platform"/>
            <consortium name="The Broad Institute Genome Sequencing Center for Infectious Disease"/>
            <person name="Wu L."/>
            <person name="Ma J."/>
        </authorList>
    </citation>
    <scope>NUCLEOTIDE SEQUENCE [LARGE SCALE GENOMIC DNA]</scope>
    <source>
        <strain evidence="7">CCM 8875</strain>
    </source>
</reference>
<evidence type="ECO:0000256" key="1">
    <source>
        <dbReference type="ARBA" id="ARBA00023002"/>
    </source>
</evidence>
<dbReference type="SUPFAM" id="SSF51735">
    <property type="entry name" value="NAD(P)-binding Rossmann-fold domains"/>
    <property type="match status" value="1"/>
</dbReference>
<feature type="domain" description="D-isomer specific 2-hydroxyacid dehydrogenase catalytic" evidence="4">
    <location>
        <begin position="5"/>
        <end position="310"/>
    </location>
</feature>
<protein>
    <submittedName>
        <fullName evidence="6">2-hydroxyacid dehydrogenase</fullName>
    </submittedName>
</protein>
<dbReference type="SUPFAM" id="SSF52283">
    <property type="entry name" value="Formate/glycerate dehydrogenase catalytic domain-like"/>
    <property type="match status" value="1"/>
</dbReference>
<sequence length="314" mass="32825">MSADVLMMAGLRPAALATLEQACRVHRIDRADDKAAILRDHGAGCRAIVTNGHTPIDDALLDQLPALEIVCCSSAGYDAFDLDALARRGVRLTNASPALAQEVADMAMLLASAAWRNLVAGDEWVRSGDWAAKGEFPLQRGLRGRRLGIVGMGTIGQHVADLAGLMGLQVSYWNRSAKPVDHAYQPDLIQLATDSDILIVIVAGGEGTRGLISAPVIDALGAQGLLVNVARGSVVDEEALIAALQSGSLGSAALDVFASEPDVDARLRALPNVTLSPHQGSGTIETREAMSALAVDNLIAHLEGRPLLSEIALG</sequence>
<dbReference type="Pfam" id="PF02826">
    <property type="entry name" value="2-Hacid_dh_C"/>
    <property type="match status" value="1"/>
</dbReference>
<evidence type="ECO:0000256" key="3">
    <source>
        <dbReference type="RuleBase" id="RU003719"/>
    </source>
</evidence>
<dbReference type="EMBL" id="JBHTOQ010000018">
    <property type="protein sequence ID" value="MFD1481245.1"/>
    <property type="molecule type" value="Genomic_DNA"/>
</dbReference>
<dbReference type="PANTHER" id="PTHR10996">
    <property type="entry name" value="2-HYDROXYACID DEHYDROGENASE-RELATED"/>
    <property type="match status" value="1"/>
</dbReference>
<dbReference type="Gene3D" id="3.40.50.720">
    <property type="entry name" value="NAD(P)-binding Rossmann-like Domain"/>
    <property type="match status" value="2"/>
</dbReference>
<evidence type="ECO:0000256" key="2">
    <source>
        <dbReference type="ARBA" id="ARBA00023027"/>
    </source>
</evidence>
<feature type="domain" description="D-isomer specific 2-hydroxyacid dehydrogenase NAD-binding" evidence="5">
    <location>
        <begin position="110"/>
        <end position="280"/>
    </location>
</feature>